<feature type="region of interest" description="Disordered" evidence="1">
    <location>
        <begin position="52"/>
        <end position="76"/>
    </location>
</feature>
<accession>A0A5J4U0F5</accession>
<evidence type="ECO:0000256" key="1">
    <source>
        <dbReference type="SAM" id="MobiDB-lite"/>
    </source>
</evidence>
<dbReference type="Gene3D" id="3.30.200.20">
    <property type="entry name" value="Phosphorylase Kinase, domain 1"/>
    <property type="match status" value="1"/>
</dbReference>
<feature type="region of interest" description="Disordered" evidence="1">
    <location>
        <begin position="1"/>
        <end position="28"/>
    </location>
</feature>
<name>A0A5J4U0F5_9EUKA</name>
<evidence type="ECO:0000313" key="3">
    <source>
        <dbReference type="Proteomes" id="UP000324800"/>
    </source>
</evidence>
<dbReference type="SUPFAM" id="SSF56112">
    <property type="entry name" value="Protein kinase-like (PK-like)"/>
    <property type="match status" value="1"/>
</dbReference>
<protein>
    <submittedName>
        <fullName evidence="2">Uncharacterized protein</fullName>
    </submittedName>
</protein>
<dbReference type="EMBL" id="SNRW01022887">
    <property type="protein sequence ID" value="KAA6363461.1"/>
    <property type="molecule type" value="Genomic_DNA"/>
</dbReference>
<feature type="compositionally biased region" description="Basic and acidic residues" evidence="1">
    <location>
        <begin position="61"/>
        <end position="71"/>
    </location>
</feature>
<comment type="caution">
    <text evidence="2">The sequence shown here is derived from an EMBL/GenBank/DDBJ whole genome shotgun (WGS) entry which is preliminary data.</text>
</comment>
<reference evidence="2 3" key="1">
    <citation type="submission" date="2019-03" db="EMBL/GenBank/DDBJ databases">
        <title>Single cell metagenomics reveals metabolic interactions within the superorganism composed of flagellate Streblomastix strix and complex community of Bacteroidetes bacteria on its surface.</title>
        <authorList>
            <person name="Treitli S.C."/>
            <person name="Kolisko M."/>
            <person name="Husnik F."/>
            <person name="Keeling P."/>
            <person name="Hampl V."/>
        </authorList>
    </citation>
    <scope>NUCLEOTIDE SEQUENCE [LARGE SCALE GENOMIC DNA]</scope>
    <source>
        <strain evidence="2">ST1C</strain>
    </source>
</reference>
<feature type="non-terminal residue" evidence="2">
    <location>
        <position position="207"/>
    </location>
</feature>
<dbReference type="AlphaFoldDB" id="A0A5J4U0F5"/>
<sequence length="207" mass="23433">MSTQTELSEVMADSAETTNNPPMFPASNRDIEPAILNALDNLTVDSNIQTDVEPQGKHHARPEDVNEDQKQAKLNSSPNIAVQSLPSSCPCIIQSSSPVPLINNIQPTQSTSSLNIQNLYPAQYRKEKSGFLSKYPFVSFNRTFLAKMKDKSGQEFVWKRISYTTYKMKKIADEEVKQLILSQGRYIVKLIDVFLIDDCLCIFQEFY</sequence>
<evidence type="ECO:0000313" key="2">
    <source>
        <dbReference type="EMBL" id="KAA6363461.1"/>
    </source>
</evidence>
<proteinExistence type="predicted"/>
<dbReference type="Proteomes" id="UP000324800">
    <property type="component" value="Unassembled WGS sequence"/>
</dbReference>
<organism evidence="2 3">
    <name type="scientific">Streblomastix strix</name>
    <dbReference type="NCBI Taxonomy" id="222440"/>
    <lineage>
        <taxon>Eukaryota</taxon>
        <taxon>Metamonada</taxon>
        <taxon>Preaxostyla</taxon>
        <taxon>Oxymonadida</taxon>
        <taxon>Streblomastigidae</taxon>
        <taxon>Streblomastix</taxon>
    </lineage>
</organism>
<dbReference type="InterPro" id="IPR011009">
    <property type="entry name" value="Kinase-like_dom_sf"/>
</dbReference>
<gene>
    <name evidence="2" type="ORF">EZS28_041012</name>
</gene>